<feature type="non-terminal residue" evidence="2">
    <location>
        <position position="369"/>
    </location>
</feature>
<feature type="compositionally biased region" description="Basic and acidic residues" evidence="1">
    <location>
        <begin position="247"/>
        <end position="257"/>
    </location>
</feature>
<dbReference type="AlphaFoldDB" id="A0AAV5UZI0"/>
<evidence type="ECO:0000313" key="3">
    <source>
        <dbReference type="Proteomes" id="UP001432322"/>
    </source>
</evidence>
<feature type="compositionally biased region" description="Low complexity" evidence="1">
    <location>
        <begin position="219"/>
        <end position="234"/>
    </location>
</feature>
<organism evidence="2 3">
    <name type="scientific">Pristionchus fissidentatus</name>
    <dbReference type="NCBI Taxonomy" id="1538716"/>
    <lineage>
        <taxon>Eukaryota</taxon>
        <taxon>Metazoa</taxon>
        <taxon>Ecdysozoa</taxon>
        <taxon>Nematoda</taxon>
        <taxon>Chromadorea</taxon>
        <taxon>Rhabditida</taxon>
        <taxon>Rhabditina</taxon>
        <taxon>Diplogasteromorpha</taxon>
        <taxon>Diplogasteroidea</taxon>
        <taxon>Neodiplogasteridae</taxon>
        <taxon>Pristionchus</taxon>
    </lineage>
</organism>
<dbReference type="EMBL" id="BTSY01000002">
    <property type="protein sequence ID" value="GMT12695.1"/>
    <property type="molecule type" value="Genomic_DNA"/>
</dbReference>
<accession>A0AAV5UZI0</accession>
<reference evidence="2" key="1">
    <citation type="submission" date="2023-10" db="EMBL/GenBank/DDBJ databases">
        <title>Genome assembly of Pristionchus species.</title>
        <authorList>
            <person name="Yoshida K."/>
            <person name="Sommer R.J."/>
        </authorList>
    </citation>
    <scope>NUCLEOTIDE SEQUENCE</scope>
    <source>
        <strain evidence="2">RS5133</strain>
    </source>
</reference>
<name>A0AAV5UZI0_9BILA</name>
<evidence type="ECO:0000313" key="2">
    <source>
        <dbReference type="EMBL" id="GMT12695.1"/>
    </source>
</evidence>
<proteinExistence type="predicted"/>
<dbReference type="Proteomes" id="UP001432322">
    <property type="component" value="Unassembled WGS sequence"/>
</dbReference>
<gene>
    <name evidence="2" type="ORF">PFISCL1PPCAC_3992</name>
</gene>
<sequence>MAAEMTKERHEAEMRDRVNRLGDGRVRRMSTFNRSNAIFECPPSPVKQISSPLPDHKNPRVLYERDHEHARSWNPGVYELENTEEATEYGEKSKIKLISPTVPSTTPSIALQSHYSIPVVINEPPQPTQPSIPMDRRGSNTLGVRIQRQAKSFDERRGSNHMPLTIDRRTTSETEDQRRRFMRQATIRMLEPETPVAAECQTLWDTRGRLEHLSALGISDPSSTSTSFESYSESGVTVHPPTSTHANTDEKSPDASAKRNKYKNLLNQRKFLSTVTNAAPSSFDSTASSSSYAGGPSSDANFASSVDSAELERRRLSLMSCNDGTRATNIPAIATSSRRPVAEIPPFHRNPHQRDYAVDAHADQMFREF</sequence>
<feature type="region of interest" description="Disordered" evidence="1">
    <location>
        <begin position="279"/>
        <end position="306"/>
    </location>
</feature>
<protein>
    <submittedName>
        <fullName evidence="2">Uncharacterized protein</fullName>
    </submittedName>
</protein>
<comment type="caution">
    <text evidence="2">The sequence shown here is derived from an EMBL/GenBank/DDBJ whole genome shotgun (WGS) entry which is preliminary data.</text>
</comment>
<keyword evidence="3" id="KW-1185">Reference proteome</keyword>
<feature type="compositionally biased region" description="Low complexity" evidence="1">
    <location>
        <begin position="279"/>
        <end position="300"/>
    </location>
</feature>
<feature type="region of interest" description="Disordered" evidence="1">
    <location>
        <begin position="215"/>
        <end position="258"/>
    </location>
</feature>
<evidence type="ECO:0000256" key="1">
    <source>
        <dbReference type="SAM" id="MobiDB-lite"/>
    </source>
</evidence>